<gene>
    <name evidence="2" type="ORF">F1D05_29235</name>
</gene>
<reference evidence="3" key="1">
    <citation type="submission" date="2019-09" db="EMBL/GenBank/DDBJ databases">
        <title>Antimicrobial potential of Antarctic Bacteria.</title>
        <authorList>
            <person name="Benaud N."/>
            <person name="Edwards R.J."/>
            <person name="Ferrari B.C."/>
        </authorList>
    </citation>
    <scope>NUCLEOTIDE SEQUENCE [LARGE SCALE GENOMIC DNA]</scope>
    <source>
        <strain evidence="3">SPB151</strain>
    </source>
</reference>
<keyword evidence="1" id="KW-0732">Signal</keyword>
<proteinExistence type="predicted"/>
<dbReference type="InterPro" id="IPR029058">
    <property type="entry name" value="AB_hydrolase_fold"/>
</dbReference>
<organism evidence="2 3">
    <name type="scientific">Kribbella qitaiheensis</name>
    <dbReference type="NCBI Taxonomy" id="1544730"/>
    <lineage>
        <taxon>Bacteria</taxon>
        <taxon>Bacillati</taxon>
        <taxon>Actinomycetota</taxon>
        <taxon>Actinomycetes</taxon>
        <taxon>Propionibacteriales</taxon>
        <taxon>Kribbellaceae</taxon>
        <taxon>Kribbella</taxon>
    </lineage>
</organism>
<dbReference type="KEGG" id="kqi:F1D05_29235"/>
<evidence type="ECO:0000256" key="1">
    <source>
        <dbReference type="SAM" id="SignalP"/>
    </source>
</evidence>
<name>A0A7G6X4T4_9ACTN</name>
<evidence type="ECO:0000313" key="2">
    <source>
        <dbReference type="EMBL" id="QNE21249.1"/>
    </source>
</evidence>
<dbReference type="Proteomes" id="UP000515563">
    <property type="component" value="Chromosome"/>
</dbReference>
<dbReference type="SUPFAM" id="SSF53474">
    <property type="entry name" value="alpha/beta-Hydrolases"/>
    <property type="match status" value="1"/>
</dbReference>
<protein>
    <submittedName>
        <fullName evidence="2">Alpha/beta hydrolase</fullName>
    </submittedName>
</protein>
<dbReference type="GO" id="GO:0016787">
    <property type="term" value="F:hydrolase activity"/>
    <property type="evidence" value="ECO:0007669"/>
    <property type="project" value="UniProtKB-KW"/>
</dbReference>
<dbReference type="Gene3D" id="3.40.50.1820">
    <property type="entry name" value="alpha/beta hydrolase"/>
    <property type="match status" value="1"/>
</dbReference>
<evidence type="ECO:0000313" key="3">
    <source>
        <dbReference type="Proteomes" id="UP000515563"/>
    </source>
</evidence>
<sequence>MKRFLIATVVGALVLGVTAAGGSSAVQSASKQRAPEPVVVTDIQIPVPGQAPVTAYLVRPAKHHNHLAGALYLHWFEPPASTQNRTEFLSEAIALAGKGAVAVLPQLTFPWEGDPVGDKSDRTKVTNQLAAVEAAYGTLLRQDGVDERRTAVIGHDYGAMYASLLRKRVHAMVFMAGDATWANWFDTFWLGLPADQTVAYRKVFAGLDPVDNVSKAHDVYFQWAGRDIFVTPEVRAAFSAAKPTAKVSLYETADHFLNQPAKDDRLAWVNTELGLR</sequence>
<dbReference type="RefSeq" id="WP_185443651.1">
    <property type="nucleotide sequence ID" value="NZ_CP043661.1"/>
</dbReference>
<dbReference type="EMBL" id="CP043661">
    <property type="protein sequence ID" value="QNE21249.1"/>
    <property type="molecule type" value="Genomic_DNA"/>
</dbReference>
<accession>A0A7G6X4T4</accession>
<keyword evidence="3" id="KW-1185">Reference proteome</keyword>
<reference evidence="2 3" key="2">
    <citation type="journal article" date="2020" name="Microbiol. Resour. Announc.">
        <title>Antarctic desert soil bacteria exhibit high novel natural product potential, evaluated through long-read genome sequencing and comparative genomics.</title>
        <authorList>
            <person name="Benaud N."/>
            <person name="Edwards R.J."/>
            <person name="Amos T.G."/>
            <person name="D'Agostino P.M."/>
            <person name="Gutierrez-Chavez C."/>
            <person name="Montgomery K."/>
            <person name="Nicetic I."/>
            <person name="Ferrari B.C."/>
        </authorList>
    </citation>
    <scope>NUCLEOTIDE SEQUENCE [LARGE SCALE GENOMIC DNA]</scope>
    <source>
        <strain evidence="2 3">SPB151</strain>
    </source>
</reference>
<keyword evidence="2" id="KW-0378">Hydrolase</keyword>
<feature type="signal peptide" evidence="1">
    <location>
        <begin position="1"/>
        <end position="19"/>
    </location>
</feature>
<feature type="chain" id="PRO_5039649871" evidence="1">
    <location>
        <begin position="20"/>
        <end position="276"/>
    </location>
</feature>
<dbReference type="AlphaFoldDB" id="A0A7G6X4T4"/>